<feature type="region of interest" description="Disordered" evidence="5">
    <location>
        <begin position="546"/>
        <end position="574"/>
    </location>
</feature>
<proteinExistence type="inferred from homology"/>
<gene>
    <name evidence="9" type="ORF">GJ744_007943</name>
</gene>
<dbReference type="Pfam" id="PF00251">
    <property type="entry name" value="Glyco_hydro_32N"/>
    <property type="match status" value="1"/>
</dbReference>
<keyword evidence="10" id="KW-1185">Reference proteome</keyword>
<evidence type="ECO:0000259" key="8">
    <source>
        <dbReference type="Pfam" id="PF08244"/>
    </source>
</evidence>
<sequence>MLLLTSLLTVAVAAANVNAQSATSIYVEPSVPTGTPVVGNYTGPLRPQIHFSPPVNFMNDPNGMFVDAEGVYHLYYQYNALETVAGNQHWGHATSRDLYHWVNQPIALFPGNRSQGIFSGSSVVDVNNTSGLFPDQDNGVVAIYTLNSPNDQSQNLAISYDSGYTFEKYEGNPVLTIGSTQFRDPKVIWYAPTQRWVMVIAYAQEFTVGIFTSQNLLNWTAASNFSYHGLLGLQWECPNMVEMPMENSTETMWVMLVSINPGSPLGGSITQYAPGSFNGTHFTAVDSVARIADFGKDNYAGQFFYGIPGDQPQISIAWASNWQYTQAVPSGPLEGWRSAMSLPRINYLTNATRVGYRLVSLPYDLSPVTSSEPLQSNDDLGNGTVLVDFTDLESKVIYFELNITNIPAVNASGTANFTFLSSITGESLSGGQYLLGDNPFWLDRGRLRGFDSDPFFTDKFSTNVLYDADTAAFTLSAVLDRSLLEVFLQGGEQSATITLFPEQPLDILVLRTAGLNEGVGVSAAVWGLDSAWADYTDANGTVVGNVTASGPGGSNGSSQRMKREAGWGRSKRLY</sequence>
<dbReference type="GO" id="GO:0005987">
    <property type="term" value="P:sucrose catabolic process"/>
    <property type="evidence" value="ECO:0007669"/>
    <property type="project" value="TreeGrafter"/>
</dbReference>
<dbReference type="Gene3D" id="2.60.120.560">
    <property type="entry name" value="Exo-inulinase, domain 1"/>
    <property type="match status" value="1"/>
</dbReference>
<keyword evidence="3 4" id="KW-0326">Glycosidase</keyword>
<name>A0A8H7AI87_9EURO</name>
<dbReference type="InterPro" id="IPR001362">
    <property type="entry name" value="Glyco_hydro_32"/>
</dbReference>
<dbReference type="OrthoDB" id="202537at2759"/>
<keyword evidence="2 4" id="KW-0378">Hydrolase</keyword>
<evidence type="ECO:0000259" key="7">
    <source>
        <dbReference type="Pfam" id="PF00251"/>
    </source>
</evidence>
<evidence type="ECO:0000256" key="2">
    <source>
        <dbReference type="ARBA" id="ARBA00022801"/>
    </source>
</evidence>
<keyword evidence="6" id="KW-0732">Signal</keyword>
<dbReference type="FunFam" id="2.115.10.20:FF:000002">
    <property type="entry name" value="Invertase 2"/>
    <property type="match status" value="1"/>
</dbReference>
<evidence type="ECO:0000256" key="4">
    <source>
        <dbReference type="RuleBase" id="RU362110"/>
    </source>
</evidence>
<feature type="chain" id="PRO_5034740055" description="Glycosyl hydrolase family 32 N-terminal domain-containing protein" evidence="6">
    <location>
        <begin position="20"/>
        <end position="574"/>
    </location>
</feature>
<evidence type="ECO:0000313" key="10">
    <source>
        <dbReference type="Proteomes" id="UP000606974"/>
    </source>
</evidence>
<feature type="domain" description="Glycosyl hydrolase family 32 N-terminal" evidence="7">
    <location>
        <begin position="50"/>
        <end position="348"/>
    </location>
</feature>
<dbReference type="SMART" id="SM00640">
    <property type="entry name" value="Glyco_32"/>
    <property type="match status" value="1"/>
</dbReference>
<evidence type="ECO:0000256" key="5">
    <source>
        <dbReference type="SAM" id="MobiDB-lite"/>
    </source>
</evidence>
<dbReference type="PANTHER" id="PTHR42800:SF2">
    <property type="entry name" value="INVERTASE-RELATED"/>
    <property type="match status" value="1"/>
</dbReference>
<dbReference type="Pfam" id="PF08244">
    <property type="entry name" value="Glyco_hydro_32C"/>
    <property type="match status" value="1"/>
</dbReference>
<reference evidence="9" key="1">
    <citation type="submission" date="2020-02" db="EMBL/GenBank/DDBJ databases">
        <authorList>
            <person name="Palmer J.M."/>
        </authorList>
    </citation>
    <scope>NUCLEOTIDE SEQUENCE</scope>
    <source>
        <strain evidence="9">EPUS1.4</strain>
        <tissue evidence="9">Thallus</tissue>
    </source>
</reference>
<dbReference type="Gene3D" id="2.115.10.20">
    <property type="entry name" value="Glycosyl hydrolase domain, family 43"/>
    <property type="match status" value="1"/>
</dbReference>
<protein>
    <recommendedName>
        <fullName evidence="11">Glycosyl hydrolase family 32 N-terminal domain-containing protein</fullName>
    </recommendedName>
</protein>
<organism evidence="9 10">
    <name type="scientific">Endocarpon pusillum</name>
    <dbReference type="NCBI Taxonomy" id="364733"/>
    <lineage>
        <taxon>Eukaryota</taxon>
        <taxon>Fungi</taxon>
        <taxon>Dikarya</taxon>
        <taxon>Ascomycota</taxon>
        <taxon>Pezizomycotina</taxon>
        <taxon>Eurotiomycetes</taxon>
        <taxon>Chaetothyriomycetidae</taxon>
        <taxon>Verrucariales</taxon>
        <taxon>Verrucariaceae</taxon>
        <taxon>Endocarpon</taxon>
    </lineage>
</organism>
<feature type="domain" description="Glycosyl hydrolase family 32 C-terminal" evidence="8">
    <location>
        <begin position="440"/>
        <end position="511"/>
    </location>
</feature>
<dbReference type="InterPro" id="IPR013189">
    <property type="entry name" value="Glyco_hydro_32_C"/>
</dbReference>
<comment type="similarity">
    <text evidence="1 4">Belongs to the glycosyl hydrolase 32 family.</text>
</comment>
<evidence type="ECO:0000256" key="6">
    <source>
        <dbReference type="SAM" id="SignalP"/>
    </source>
</evidence>
<dbReference type="SUPFAM" id="SSF49899">
    <property type="entry name" value="Concanavalin A-like lectins/glucanases"/>
    <property type="match status" value="1"/>
</dbReference>
<comment type="caution">
    <text evidence="9">The sequence shown here is derived from an EMBL/GenBank/DDBJ whole genome shotgun (WGS) entry which is preliminary data.</text>
</comment>
<dbReference type="InterPro" id="IPR023296">
    <property type="entry name" value="Glyco_hydro_beta-prop_sf"/>
</dbReference>
<dbReference type="PROSITE" id="PS00609">
    <property type="entry name" value="GLYCOSYL_HYDROL_F32"/>
    <property type="match status" value="1"/>
</dbReference>
<dbReference type="InterPro" id="IPR013148">
    <property type="entry name" value="Glyco_hydro_32_N"/>
</dbReference>
<dbReference type="Proteomes" id="UP000606974">
    <property type="component" value="Unassembled WGS sequence"/>
</dbReference>
<dbReference type="SUPFAM" id="SSF75005">
    <property type="entry name" value="Arabinanase/levansucrase/invertase"/>
    <property type="match status" value="1"/>
</dbReference>
<dbReference type="InterPro" id="IPR013320">
    <property type="entry name" value="ConA-like_dom_sf"/>
</dbReference>
<evidence type="ECO:0008006" key="11">
    <source>
        <dbReference type="Google" id="ProtNLM"/>
    </source>
</evidence>
<dbReference type="GO" id="GO:0000324">
    <property type="term" value="C:fungal-type vacuole"/>
    <property type="evidence" value="ECO:0007669"/>
    <property type="project" value="TreeGrafter"/>
</dbReference>
<evidence type="ECO:0000256" key="3">
    <source>
        <dbReference type="ARBA" id="ARBA00023295"/>
    </source>
</evidence>
<accession>A0A8H7AI87</accession>
<evidence type="ECO:0000256" key="1">
    <source>
        <dbReference type="ARBA" id="ARBA00009902"/>
    </source>
</evidence>
<feature type="signal peptide" evidence="6">
    <location>
        <begin position="1"/>
        <end position="19"/>
    </location>
</feature>
<dbReference type="PANTHER" id="PTHR42800">
    <property type="entry name" value="EXOINULINASE INUD (AFU_ORTHOLOGUE AFUA_5G00480)"/>
    <property type="match status" value="1"/>
</dbReference>
<evidence type="ECO:0000313" key="9">
    <source>
        <dbReference type="EMBL" id="KAF7509543.1"/>
    </source>
</evidence>
<dbReference type="InterPro" id="IPR018053">
    <property type="entry name" value="Glyco_hydro_32_AS"/>
</dbReference>
<dbReference type="EMBL" id="JAACFV010000040">
    <property type="protein sequence ID" value="KAF7509543.1"/>
    <property type="molecule type" value="Genomic_DNA"/>
</dbReference>
<dbReference type="CDD" id="cd18622">
    <property type="entry name" value="GH32_Inu-like"/>
    <property type="match status" value="1"/>
</dbReference>
<dbReference type="GO" id="GO:0004575">
    <property type="term" value="F:sucrose alpha-glucosidase activity"/>
    <property type="evidence" value="ECO:0007669"/>
    <property type="project" value="TreeGrafter"/>
</dbReference>
<dbReference type="AlphaFoldDB" id="A0A8H7AI87"/>